<keyword evidence="1" id="KW-0472">Membrane</keyword>
<gene>
    <name evidence="3" type="ORF">HUO07_01415</name>
</gene>
<dbReference type="AlphaFoldDB" id="A0A7Y6R9R5"/>
<protein>
    <submittedName>
        <fullName evidence="3">Tripartite tricarboxylate transporter TctB family protein</fullName>
    </submittedName>
</protein>
<accession>A0A7Y6R9R5</accession>
<proteinExistence type="predicted"/>
<comment type="caution">
    <text evidence="3">The sequence shown here is derived from an EMBL/GenBank/DDBJ whole genome shotgun (WGS) entry which is preliminary data.</text>
</comment>
<evidence type="ECO:0000313" key="4">
    <source>
        <dbReference type="Proteomes" id="UP000589984"/>
    </source>
</evidence>
<feature type="transmembrane region" description="Helical" evidence="1">
    <location>
        <begin position="99"/>
        <end position="116"/>
    </location>
</feature>
<name>A0A7Y6R9R5_9GAMM</name>
<feature type="transmembrane region" description="Helical" evidence="1">
    <location>
        <begin position="123"/>
        <end position="144"/>
    </location>
</feature>
<evidence type="ECO:0000256" key="1">
    <source>
        <dbReference type="SAM" id="Phobius"/>
    </source>
</evidence>
<dbReference type="Pfam" id="PF07331">
    <property type="entry name" value="TctB"/>
    <property type="match status" value="1"/>
</dbReference>
<evidence type="ECO:0000313" key="3">
    <source>
        <dbReference type="EMBL" id="NVF12833.1"/>
    </source>
</evidence>
<sequence length="156" mass="16845">MRDLLLGLAFMLLGAVVLTVASQYPTMASLQYGPSLFPSLIGGGFLIGGLVLSATQLPTLKRQLSGTDANVGNIFDLRSVLVSLLPIALIIFYIFASEFLGAALCLAIIMFVLMLVRKTSLPLALLVSFVASLTIYFLFSRYLLIPLPEGLLNFWG</sequence>
<keyword evidence="1" id="KW-1133">Transmembrane helix</keyword>
<feature type="domain" description="DUF1468" evidence="2">
    <location>
        <begin position="5"/>
        <end position="148"/>
    </location>
</feature>
<evidence type="ECO:0000259" key="2">
    <source>
        <dbReference type="Pfam" id="PF07331"/>
    </source>
</evidence>
<feature type="transmembrane region" description="Helical" evidence="1">
    <location>
        <begin position="75"/>
        <end position="93"/>
    </location>
</feature>
<dbReference type="RefSeq" id="WP_176302073.1">
    <property type="nucleotide sequence ID" value="NZ_JABWCV010000002.1"/>
</dbReference>
<keyword evidence="4" id="KW-1185">Reference proteome</keyword>
<feature type="transmembrane region" description="Helical" evidence="1">
    <location>
        <begin position="37"/>
        <end position="54"/>
    </location>
</feature>
<keyword evidence="1" id="KW-0812">Transmembrane</keyword>
<reference evidence="3 4" key="1">
    <citation type="submission" date="2020-06" db="EMBL/GenBank/DDBJ databases">
        <title>Halomonas sp. QX-1 draft genome sequence.</title>
        <authorList>
            <person name="Qiu X."/>
        </authorList>
    </citation>
    <scope>NUCLEOTIDE SEQUENCE [LARGE SCALE GENOMIC DNA]</scope>
    <source>
        <strain evidence="3 4">QX-1</strain>
    </source>
</reference>
<dbReference type="InterPro" id="IPR009936">
    <property type="entry name" value="DUF1468"/>
</dbReference>
<organism evidence="3 4">
    <name type="scientific">Vreelandella maris</name>
    <dbReference type="NCBI Taxonomy" id="2729617"/>
    <lineage>
        <taxon>Bacteria</taxon>
        <taxon>Pseudomonadati</taxon>
        <taxon>Pseudomonadota</taxon>
        <taxon>Gammaproteobacteria</taxon>
        <taxon>Oceanospirillales</taxon>
        <taxon>Halomonadaceae</taxon>
        <taxon>Vreelandella</taxon>
    </lineage>
</organism>
<dbReference type="Proteomes" id="UP000589984">
    <property type="component" value="Unassembled WGS sequence"/>
</dbReference>
<dbReference type="EMBL" id="JABWCV010000002">
    <property type="protein sequence ID" value="NVF12833.1"/>
    <property type="molecule type" value="Genomic_DNA"/>
</dbReference>